<feature type="region of interest" description="Disordered" evidence="1">
    <location>
        <begin position="498"/>
        <end position="561"/>
    </location>
</feature>
<feature type="region of interest" description="Disordered" evidence="1">
    <location>
        <begin position="365"/>
        <end position="451"/>
    </location>
</feature>
<feature type="region of interest" description="Disordered" evidence="1">
    <location>
        <begin position="179"/>
        <end position="201"/>
    </location>
</feature>
<feature type="compositionally biased region" description="Acidic residues" evidence="1">
    <location>
        <begin position="543"/>
        <end position="561"/>
    </location>
</feature>
<organism evidence="2">
    <name type="scientific">Cladocopium goreaui</name>
    <dbReference type="NCBI Taxonomy" id="2562237"/>
    <lineage>
        <taxon>Eukaryota</taxon>
        <taxon>Sar</taxon>
        <taxon>Alveolata</taxon>
        <taxon>Dinophyceae</taxon>
        <taxon>Suessiales</taxon>
        <taxon>Symbiodiniaceae</taxon>
        <taxon>Cladocopium</taxon>
    </lineage>
</organism>
<dbReference type="OrthoDB" id="483567at2759"/>
<comment type="caution">
    <text evidence="2">The sequence shown here is derived from an EMBL/GenBank/DDBJ whole genome shotgun (WGS) entry which is preliminary data.</text>
</comment>
<reference evidence="2" key="1">
    <citation type="submission" date="2022-10" db="EMBL/GenBank/DDBJ databases">
        <authorList>
            <person name="Chen Y."/>
            <person name="Dougan E. K."/>
            <person name="Chan C."/>
            <person name="Rhodes N."/>
            <person name="Thang M."/>
        </authorList>
    </citation>
    <scope>NUCLEOTIDE SEQUENCE</scope>
</reference>
<feature type="compositionally biased region" description="Basic residues" evidence="1">
    <location>
        <begin position="180"/>
        <end position="195"/>
    </location>
</feature>
<name>A0A9P1BRI9_9DINO</name>
<dbReference type="Proteomes" id="UP001152797">
    <property type="component" value="Unassembled WGS sequence"/>
</dbReference>
<feature type="region of interest" description="Disordered" evidence="1">
    <location>
        <begin position="310"/>
        <end position="353"/>
    </location>
</feature>
<gene>
    <name evidence="2" type="ORF">C1SCF055_LOCUS6217</name>
</gene>
<evidence type="ECO:0000313" key="4">
    <source>
        <dbReference type="Proteomes" id="UP001152797"/>
    </source>
</evidence>
<feature type="compositionally biased region" description="Polar residues" evidence="1">
    <location>
        <begin position="375"/>
        <end position="392"/>
    </location>
</feature>
<accession>A0A9P1BRI9</accession>
<dbReference type="AlphaFoldDB" id="A0A9P1BRI9"/>
<dbReference type="EMBL" id="CAMXCT010000391">
    <property type="protein sequence ID" value="CAI3978144.1"/>
    <property type="molecule type" value="Genomic_DNA"/>
</dbReference>
<reference evidence="3 4" key="2">
    <citation type="submission" date="2024-05" db="EMBL/GenBank/DDBJ databases">
        <authorList>
            <person name="Chen Y."/>
            <person name="Shah S."/>
            <person name="Dougan E. K."/>
            <person name="Thang M."/>
            <person name="Chan C."/>
        </authorList>
    </citation>
    <scope>NUCLEOTIDE SEQUENCE [LARGE SCALE GENOMIC DNA]</scope>
</reference>
<feature type="compositionally biased region" description="Basic and acidic residues" evidence="1">
    <location>
        <begin position="511"/>
        <end position="522"/>
    </location>
</feature>
<dbReference type="EMBL" id="CAMXCT020000391">
    <property type="protein sequence ID" value="CAL1131519.1"/>
    <property type="molecule type" value="Genomic_DNA"/>
</dbReference>
<dbReference type="EMBL" id="CAMXCT030000391">
    <property type="protein sequence ID" value="CAL4765456.1"/>
    <property type="molecule type" value="Genomic_DNA"/>
</dbReference>
<protein>
    <submittedName>
        <fullName evidence="2">Uncharacterized protein</fullName>
    </submittedName>
</protein>
<evidence type="ECO:0000256" key="1">
    <source>
        <dbReference type="SAM" id="MobiDB-lite"/>
    </source>
</evidence>
<feature type="compositionally biased region" description="Acidic residues" evidence="1">
    <location>
        <begin position="499"/>
        <end position="510"/>
    </location>
</feature>
<proteinExistence type="predicted"/>
<sequence length="561" mass="62496">MASSGRSVAKLDILLHDPMPNKQNFMDLTTDSGFCLALTAILNMKFDNSFCVIGLLCSSFVAINAGTHLRSLINPLGDESRSHVRLGNCLASRVALLLMALQAVGAAWMVEQPISSLAWYHPRLRRILRTFTKVYVCRWWMGHYKSCTPKRHICWSNSKKIGGLDRGSLTKDQRKEIRRTGVKSAKVKTNKKGKKSYSGTSSLRATGTYPPHFGLRLVKLFPFLVENKSPAPEIPASFAEMETKDFFDGLPWGDDVWEDADMVSCLAYVRGNRDLNIGEWRDSFPEALTALGELLKAVASEYEKAIASLKQQNAEDGDAEATEAELAAARKKSAMDPKNLKKTNPPKNDARSKVNKDLMSQLAAMQKKLDAATKGSDSSRASVKTPMKTPSNPKRRAPSPVTASEGSSDADASGESEDGDKGCEGSDKEPTDAFLTRLVRQSERLNKSTRTKKRRWLTEEMMRQYIKDVVKFCGKKGNESLVRKDKYNRKINKYHVDVEEGDSDLDEDMEREIKTSSKEIQKKVKFQALDPKKRKGKQAPEQAPEESEPDTADEANDGAQE</sequence>
<evidence type="ECO:0000313" key="2">
    <source>
        <dbReference type="EMBL" id="CAI3978144.1"/>
    </source>
</evidence>
<evidence type="ECO:0000313" key="3">
    <source>
        <dbReference type="EMBL" id="CAL4765456.1"/>
    </source>
</evidence>
<feature type="compositionally biased region" description="Basic and acidic residues" evidence="1">
    <location>
        <begin position="419"/>
        <end position="431"/>
    </location>
</feature>
<keyword evidence="4" id="KW-1185">Reference proteome</keyword>